<accession>C9A5S0</accession>
<organism evidence="1 2">
    <name type="scientific">Enterococcus casseliflavus EC20</name>
    <dbReference type="NCBI Taxonomy" id="565655"/>
    <lineage>
        <taxon>Bacteria</taxon>
        <taxon>Bacillati</taxon>
        <taxon>Bacillota</taxon>
        <taxon>Bacilli</taxon>
        <taxon>Lactobacillales</taxon>
        <taxon>Enterococcaceae</taxon>
        <taxon>Enterococcus</taxon>
    </lineage>
</organism>
<proteinExistence type="predicted"/>
<reference evidence="1 2" key="2">
    <citation type="submission" date="2013-03" db="EMBL/GenBank/DDBJ databases">
        <title>The Genome Sequence of Enterococcus casseliflavus EC20 (899205).</title>
        <authorList>
            <consortium name="The Broad Institute Genomics Platform"/>
            <consortium name="The Broad Institute Genome Sequencing Center for Infectious Disease"/>
            <person name="Russ C."/>
            <person name="Feldgarden M."/>
            <person name="Gilmore M."/>
            <person name="Manson J."/>
            <person name="Palmer K."/>
            <person name="Carniol K."/>
            <person name="Walker B."/>
            <person name="Young S.K."/>
            <person name="Zeng Q."/>
            <person name="Gargeya S."/>
            <person name="Fitzgerald M."/>
            <person name="Haas B."/>
            <person name="Abouelleil A."/>
            <person name="Allen A.W."/>
            <person name="Alvarado L."/>
            <person name="Arachchi H.M."/>
            <person name="Berlin A.M."/>
            <person name="Chapman S.B."/>
            <person name="Gainer-Dewar J."/>
            <person name="Goldberg J."/>
            <person name="Griggs A."/>
            <person name="Gujja S."/>
            <person name="Hansen M."/>
            <person name="Howarth C."/>
            <person name="Imamovic A."/>
            <person name="Ireland A."/>
            <person name="Larimer J."/>
            <person name="McCowan C."/>
            <person name="Murphy C."/>
            <person name="Pearson M."/>
            <person name="Poon T.W."/>
            <person name="Priest M."/>
            <person name="Roberts A."/>
            <person name="Saif S."/>
            <person name="Shea T."/>
            <person name="Sisk P."/>
            <person name="Sykes S."/>
            <person name="Wortman J."/>
            <person name="Nusbaum C."/>
            <person name="Birren B."/>
        </authorList>
    </citation>
    <scope>NUCLEOTIDE SEQUENCE [LARGE SCALE GENOMIC DNA]</scope>
    <source>
        <strain evidence="1 2">EC20</strain>
    </source>
</reference>
<gene>
    <name evidence="1" type="ORF">ECBG_02243</name>
</gene>
<dbReference type="GeneID" id="15142345"/>
<dbReference type="Proteomes" id="UP000012675">
    <property type="component" value="Chromosome"/>
</dbReference>
<sequence length="133" mass="15791">MVSINDKHLIDFIYHMNSYLTFNELNEWASKLIECSDEMIEYAFSDKAIDIVQLSDEYEKNYLMEDFITVDEYLSKHYSSAISLLLRLPNLKNELMDSKYNSNNKRFQIYQVNGHVATYAQQILYSLSNKYKI</sequence>
<dbReference type="eggNOG" id="ENOG5032HEB">
    <property type="taxonomic scope" value="Bacteria"/>
</dbReference>
<dbReference type="EMBL" id="CP004856">
    <property type="protein sequence ID" value="EEV39974.1"/>
    <property type="molecule type" value="Genomic_DNA"/>
</dbReference>
<protein>
    <submittedName>
        <fullName evidence="1">Uncharacterized protein</fullName>
    </submittedName>
</protein>
<dbReference type="RefSeq" id="WP_015509817.1">
    <property type="nucleotide sequence ID" value="NC_020995.1"/>
</dbReference>
<dbReference type="HOGENOM" id="CLU_1903403_0_0_9"/>
<name>C9A5S0_ENTCA</name>
<dbReference type="AlphaFoldDB" id="C9A5S0"/>
<evidence type="ECO:0000313" key="2">
    <source>
        <dbReference type="Proteomes" id="UP000012675"/>
    </source>
</evidence>
<dbReference type="KEGG" id="ecas:ECBG_02243"/>
<evidence type="ECO:0000313" key="1">
    <source>
        <dbReference type="EMBL" id="EEV39974.1"/>
    </source>
</evidence>
<reference evidence="1 2" key="1">
    <citation type="submission" date="2009-02" db="EMBL/GenBank/DDBJ databases">
        <authorList>
            <consortium name="The Broad Institute Genome Sequencing Platform"/>
            <person name="Feldgarden M."/>
            <person name="Young S.K."/>
            <person name="Kodira C.D."/>
            <person name="Zeng Q."/>
            <person name="Koehrsen M."/>
            <person name="Alvarado L."/>
            <person name="Berlin A."/>
            <person name="Borenstein D."/>
            <person name="Chen Z."/>
            <person name="Engels R."/>
            <person name="Freedman E."/>
            <person name="Gellesch M."/>
            <person name="Goldberg J."/>
            <person name="Griggs A."/>
            <person name="Gujja S."/>
            <person name="Heiman D."/>
            <person name="Hepburn T."/>
            <person name="Howarth C."/>
            <person name="Jen D."/>
            <person name="Larson L."/>
            <person name="Lewis B."/>
            <person name="Mehta T."/>
            <person name="Park D."/>
            <person name="Pearson M."/>
            <person name="Roberts A."/>
            <person name="Saif S."/>
            <person name="Shea T."/>
            <person name="Shenoy N."/>
            <person name="Sisk P."/>
            <person name="Stolte C."/>
            <person name="Sykes S."/>
            <person name="Walk T."/>
            <person name="White J."/>
            <person name="Yandava C."/>
            <person name="Gilmore M."/>
            <person name="Manson J."/>
            <person name="Palmer K."/>
            <person name="Carniol K."/>
            <person name="Lander E."/>
            <person name="Nusbaum C."/>
            <person name="Galagan J."/>
            <person name="Birren B."/>
        </authorList>
    </citation>
    <scope>NUCLEOTIDE SEQUENCE [LARGE SCALE GENOMIC DNA]</scope>
    <source>
        <strain evidence="1 2">EC20</strain>
    </source>
</reference>
<keyword evidence="2" id="KW-1185">Reference proteome</keyword>